<name>A0A239A2U2_9PSEU</name>
<protein>
    <submittedName>
        <fullName evidence="2">Uncharacterized protein</fullName>
    </submittedName>
</protein>
<keyword evidence="1" id="KW-0472">Membrane</keyword>
<dbReference type="EMBL" id="FZNW01000029">
    <property type="protein sequence ID" value="SNR89752.1"/>
    <property type="molecule type" value="Genomic_DNA"/>
</dbReference>
<dbReference type="AlphaFoldDB" id="A0A239A2U2"/>
<evidence type="ECO:0000313" key="3">
    <source>
        <dbReference type="Proteomes" id="UP000198348"/>
    </source>
</evidence>
<reference evidence="2 3" key="1">
    <citation type="submission" date="2017-06" db="EMBL/GenBank/DDBJ databases">
        <authorList>
            <person name="Kim H.J."/>
            <person name="Triplett B.A."/>
        </authorList>
    </citation>
    <scope>NUCLEOTIDE SEQUENCE [LARGE SCALE GENOMIC DNA]</scope>
    <source>
        <strain evidence="2 3">DSM 45207</strain>
    </source>
</reference>
<dbReference type="Proteomes" id="UP000198348">
    <property type="component" value="Unassembled WGS sequence"/>
</dbReference>
<evidence type="ECO:0000256" key="1">
    <source>
        <dbReference type="SAM" id="Phobius"/>
    </source>
</evidence>
<organism evidence="2 3">
    <name type="scientific">Haloechinothrix alba</name>
    <dbReference type="NCBI Taxonomy" id="664784"/>
    <lineage>
        <taxon>Bacteria</taxon>
        <taxon>Bacillati</taxon>
        <taxon>Actinomycetota</taxon>
        <taxon>Actinomycetes</taxon>
        <taxon>Pseudonocardiales</taxon>
        <taxon>Pseudonocardiaceae</taxon>
        <taxon>Haloechinothrix</taxon>
    </lineage>
</organism>
<keyword evidence="3" id="KW-1185">Reference proteome</keyword>
<feature type="transmembrane region" description="Helical" evidence="1">
    <location>
        <begin position="43"/>
        <end position="64"/>
    </location>
</feature>
<gene>
    <name evidence="2" type="ORF">SAMN06265360_12930</name>
</gene>
<accession>A0A239A2U2</accession>
<keyword evidence="1" id="KW-0812">Transmembrane</keyword>
<evidence type="ECO:0000313" key="2">
    <source>
        <dbReference type="EMBL" id="SNR89752.1"/>
    </source>
</evidence>
<feature type="transmembrane region" description="Helical" evidence="1">
    <location>
        <begin position="71"/>
        <end position="87"/>
    </location>
</feature>
<feature type="transmembrane region" description="Helical" evidence="1">
    <location>
        <begin position="107"/>
        <end position="125"/>
    </location>
</feature>
<keyword evidence="1" id="KW-1133">Transmembrane helix</keyword>
<sequence length="137" mass="14451">MVSIGLRGLLVAALLVTAAVHLERWFAGYRDIPTTIGGDQYLVLGPLFLVNVVAGAAIAGAVAFWQHWLPLLAAAAFGAGTLGAFLLDRLVGVFGPSAALTWNAPEVLAAVAELVCVVCAVVLLVQRRRIRHGWIRA</sequence>
<proteinExistence type="predicted"/>